<name>A0A3N0E5N3_9ACTN</name>
<dbReference type="RefSeq" id="WP_123202361.1">
    <property type="nucleotide sequence ID" value="NZ_RJMB01000018.1"/>
</dbReference>
<dbReference type="AlphaFoldDB" id="A0A3N0E5N3"/>
<dbReference type="Proteomes" id="UP000269198">
    <property type="component" value="Unassembled WGS sequence"/>
</dbReference>
<evidence type="ECO:0000313" key="1">
    <source>
        <dbReference type="EMBL" id="RNL83160.1"/>
    </source>
</evidence>
<keyword evidence="2" id="KW-1185">Reference proteome</keyword>
<evidence type="ECO:0000313" key="2">
    <source>
        <dbReference type="Proteomes" id="UP000269198"/>
    </source>
</evidence>
<sequence length="321" mass="35549">MSRIRTVERCYAVPEPSEFAVVTPLILSLPETEPAPCARTAARHGGPGAAELRLLRRTVTGAGPDRLRAPEDPDERTRYRWMVGHHTAFAVWQSLARLLRSIAETPAPAAHTIRQAAKLYDVYSVLFLYAGSCSADRYAATVRADMTASHPAFSGQWARDYRPIPDLLRQVRARLPADLAASLTEAAAHNHQVHMAVAKKLVPDGVSLLQQAARDPGHGPSEDDHELYDAHFDVRRRLVCQPFFTAQLVRLLTQCLCDIADHGLEDPDAVPAEFTGSHSEALERFVRDPKNILLGLAETLSGSRVREQFHEATFRDPNETT</sequence>
<organism evidence="1 2">
    <name type="scientific">Halostreptopolyspora alba</name>
    <dbReference type="NCBI Taxonomy" id="2487137"/>
    <lineage>
        <taxon>Bacteria</taxon>
        <taxon>Bacillati</taxon>
        <taxon>Actinomycetota</taxon>
        <taxon>Actinomycetes</taxon>
        <taxon>Streptosporangiales</taxon>
        <taxon>Nocardiopsidaceae</taxon>
        <taxon>Halostreptopolyspora</taxon>
    </lineage>
</organism>
<dbReference type="EMBL" id="RJMB01000018">
    <property type="protein sequence ID" value="RNL83160.1"/>
    <property type="molecule type" value="Genomic_DNA"/>
</dbReference>
<accession>A0A3N0E5N3</accession>
<comment type="caution">
    <text evidence="1">The sequence shown here is derived from an EMBL/GenBank/DDBJ whole genome shotgun (WGS) entry which is preliminary data.</text>
</comment>
<gene>
    <name evidence="1" type="ORF">EFW17_16785</name>
</gene>
<reference evidence="1 2" key="1">
    <citation type="submission" date="2018-11" db="EMBL/GenBank/DDBJ databases">
        <title>The genome draft of YIM 96095.</title>
        <authorList>
            <person name="Tang S.-K."/>
            <person name="Chunyu W.-X."/>
            <person name="Feng Y.-Z."/>
        </authorList>
    </citation>
    <scope>NUCLEOTIDE SEQUENCE [LARGE SCALE GENOMIC DNA]</scope>
    <source>
        <strain evidence="1 2">YIM 96095</strain>
    </source>
</reference>
<evidence type="ECO:0008006" key="3">
    <source>
        <dbReference type="Google" id="ProtNLM"/>
    </source>
</evidence>
<dbReference type="OrthoDB" id="3687546at2"/>
<protein>
    <recommendedName>
        <fullName evidence="3">L-tyrosine 3-hydroxylase</fullName>
    </recommendedName>
</protein>
<proteinExistence type="predicted"/>